<accession>A0ABR2KN93</accession>
<dbReference type="EMBL" id="JAPFFF010000004">
    <property type="protein sequence ID" value="KAK8891887.1"/>
    <property type="molecule type" value="Genomic_DNA"/>
</dbReference>
<protein>
    <recommendedName>
        <fullName evidence="3">Peptidase M60 domain-containing protein</fullName>
    </recommendedName>
</protein>
<evidence type="ECO:0008006" key="3">
    <source>
        <dbReference type="Google" id="ProtNLM"/>
    </source>
</evidence>
<gene>
    <name evidence="1" type="ORF">M9Y10_029109</name>
</gene>
<sequence length="428" mass="49945">MSKNLFDGWTFQSYYGGRRRLRNQRSHSALFIQNLELDDSRYIKNFQLQPYTNYIATVHVVAENIKVQEGPEHTHIGVNLSLMDSWIHSSDFNDGVGDNIEGDLTLKFQTNDTGKVTIALRLGFYCSEATGSATFQNFQLKEDDSRIILGTSQIRLNVSGEELQELPSILDHCELFLTRMETAYNTMSELYNKYPFDHKVIFYETRPGIRAWAFAGNPIVWNSRCFIDYFRQLDEKPDRWADKQRQKQQNKNKNFLNANLAAQNQGGTIYDPDFFDNACFGTIHEMGHNFDMSGFGRINHELGANFNLCYAVEANNFPIYFDDELTFGRGLQDGFYRRVYEKTIGNKEKRCYNHDALLYCLLRIKDRVGWDPYKRVFARYAVNNPPGDLNHQKLLELLINELSREARFDVRQTFPEGELEFIMKQDHF</sequence>
<comment type="caution">
    <text evidence="1">The sequence shown here is derived from an EMBL/GenBank/DDBJ whole genome shotgun (WGS) entry which is preliminary data.</text>
</comment>
<keyword evidence="2" id="KW-1185">Reference proteome</keyword>
<name>A0ABR2KN93_9EUKA</name>
<reference evidence="1 2" key="1">
    <citation type="submission" date="2024-04" db="EMBL/GenBank/DDBJ databases">
        <title>Tritrichomonas musculus Genome.</title>
        <authorList>
            <person name="Alves-Ferreira E."/>
            <person name="Grigg M."/>
            <person name="Lorenzi H."/>
            <person name="Galac M."/>
        </authorList>
    </citation>
    <scope>NUCLEOTIDE SEQUENCE [LARGE SCALE GENOMIC DNA]</scope>
    <source>
        <strain evidence="1 2">EAF2021</strain>
    </source>
</reference>
<proteinExistence type="predicted"/>
<evidence type="ECO:0000313" key="1">
    <source>
        <dbReference type="EMBL" id="KAK8891887.1"/>
    </source>
</evidence>
<evidence type="ECO:0000313" key="2">
    <source>
        <dbReference type="Proteomes" id="UP001470230"/>
    </source>
</evidence>
<organism evidence="1 2">
    <name type="scientific">Tritrichomonas musculus</name>
    <dbReference type="NCBI Taxonomy" id="1915356"/>
    <lineage>
        <taxon>Eukaryota</taxon>
        <taxon>Metamonada</taxon>
        <taxon>Parabasalia</taxon>
        <taxon>Tritrichomonadida</taxon>
        <taxon>Tritrichomonadidae</taxon>
        <taxon>Tritrichomonas</taxon>
    </lineage>
</organism>
<dbReference type="Proteomes" id="UP001470230">
    <property type="component" value="Unassembled WGS sequence"/>
</dbReference>